<dbReference type="CDD" id="cd00221">
    <property type="entry name" value="Vsr"/>
    <property type="match status" value="1"/>
</dbReference>
<keyword evidence="1 6" id="KW-0540">Nuclease</keyword>
<organism evidence="7 8">
    <name type="scientific">Yersinia enterocolitica</name>
    <dbReference type="NCBI Taxonomy" id="630"/>
    <lineage>
        <taxon>Bacteria</taxon>
        <taxon>Pseudomonadati</taxon>
        <taxon>Pseudomonadota</taxon>
        <taxon>Gammaproteobacteria</taxon>
        <taxon>Enterobacterales</taxon>
        <taxon>Yersiniaceae</taxon>
        <taxon>Yersinia</taxon>
    </lineage>
</organism>
<protein>
    <recommendedName>
        <fullName evidence="6">Very short patch repair endonuclease</fullName>
        <ecNumber evidence="6">3.1.-.-</ecNumber>
    </recommendedName>
</protein>
<dbReference type="InterPro" id="IPR004603">
    <property type="entry name" value="DNA_mismatch_endonuc_vsr"/>
</dbReference>
<dbReference type="SUPFAM" id="SSF52980">
    <property type="entry name" value="Restriction endonuclease-like"/>
    <property type="match status" value="1"/>
</dbReference>
<dbReference type="GO" id="GO:0016787">
    <property type="term" value="F:hydrolase activity"/>
    <property type="evidence" value="ECO:0007669"/>
    <property type="project" value="UniProtKB-KW"/>
</dbReference>
<keyword evidence="3 6" id="KW-0227">DNA damage</keyword>
<reference evidence="7 8" key="1">
    <citation type="submission" date="2015-03" db="EMBL/GenBank/DDBJ databases">
        <authorList>
            <person name="Murphy D."/>
        </authorList>
    </citation>
    <scope>NUCLEOTIDE SEQUENCE [LARGE SCALE GENOMIC DNA]</scope>
    <source>
        <strain evidence="7 8">IP26249</strain>
    </source>
</reference>
<dbReference type="PIRSF" id="PIRSF018267">
    <property type="entry name" value="VSR_endonuc"/>
    <property type="match status" value="1"/>
</dbReference>
<evidence type="ECO:0000256" key="6">
    <source>
        <dbReference type="PIRNR" id="PIRNR018267"/>
    </source>
</evidence>
<dbReference type="NCBIfam" id="TIGR00632">
    <property type="entry name" value="vsr"/>
    <property type="match status" value="1"/>
</dbReference>
<name>A0A0H5GBE6_YEREN</name>
<dbReference type="Proteomes" id="UP000048841">
    <property type="component" value="Unassembled WGS sequence"/>
</dbReference>
<evidence type="ECO:0000256" key="5">
    <source>
        <dbReference type="ARBA" id="ARBA00023204"/>
    </source>
</evidence>
<accession>A0A0H5GBE6</accession>
<evidence type="ECO:0000313" key="7">
    <source>
        <dbReference type="EMBL" id="CFQ60770.1"/>
    </source>
</evidence>
<evidence type="ECO:0000313" key="8">
    <source>
        <dbReference type="Proteomes" id="UP000048841"/>
    </source>
</evidence>
<dbReference type="GO" id="GO:0006298">
    <property type="term" value="P:mismatch repair"/>
    <property type="evidence" value="ECO:0007669"/>
    <property type="project" value="UniProtKB-UniRule"/>
</dbReference>
<dbReference type="Pfam" id="PF03852">
    <property type="entry name" value="Vsr"/>
    <property type="match status" value="1"/>
</dbReference>
<dbReference type="InterPro" id="IPR011335">
    <property type="entry name" value="Restrct_endonuc-II-like"/>
</dbReference>
<dbReference type="RefSeq" id="WP_020283580.1">
    <property type="nucleotide sequence ID" value="NZ_CGBR01000009.1"/>
</dbReference>
<dbReference type="AlphaFoldDB" id="A0A0H5GBE6"/>
<evidence type="ECO:0000256" key="2">
    <source>
        <dbReference type="ARBA" id="ARBA00022759"/>
    </source>
</evidence>
<dbReference type="EC" id="3.1.-.-" evidence="6"/>
<proteinExistence type="inferred from homology"/>
<dbReference type="Gene3D" id="3.40.960.10">
    <property type="entry name" value="VSR Endonuclease"/>
    <property type="match status" value="1"/>
</dbReference>
<sequence>MADVHSSETRSKNMRAIRTKDTAIEAKLAKVLDLLGLSYRVQISELPGTPDFVIDDYRAIIFVHGCFWHKHNCYLFKTPATRTDFWLKKIQGNVKRDNDVIKHLSADGWKVLVVWECALRGKYKLTDNDISARVEEWICSSEVNAQIDTQGISQVIFS</sequence>
<comment type="function">
    <text evidence="6">May nick specific sequences that contain T:G mispairs resulting from m5C-deamination.</text>
</comment>
<keyword evidence="2 6" id="KW-0255">Endonuclease</keyword>
<gene>
    <name evidence="7" type="primary">vsr</name>
    <name evidence="7" type="ORF">ERS137941_01700</name>
</gene>
<keyword evidence="5 6" id="KW-0234">DNA repair</keyword>
<keyword evidence="4 6" id="KW-0378">Hydrolase</keyword>
<evidence type="ECO:0000256" key="3">
    <source>
        <dbReference type="ARBA" id="ARBA00022763"/>
    </source>
</evidence>
<dbReference type="EMBL" id="CGBR01000009">
    <property type="protein sequence ID" value="CFQ60770.1"/>
    <property type="molecule type" value="Genomic_DNA"/>
</dbReference>
<evidence type="ECO:0000256" key="4">
    <source>
        <dbReference type="ARBA" id="ARBA00022801"/>
    </source>
</evidence>
<evidence type="ECO:0000256" key="1">
    <source>
        <dbReference type="ARBA" id="ARBA00022722"/>
    </source>
</evidence>
<comment type="similarity">
    <text evidence="6">Belongs to the vsr family.</text>
</comment>
<dbReference type="GO" id="GO:0004519">
    <property type="term" value="F:endonuclease activity"/>
    <property type="evidence" value="ECO:0007669"/>
    <property type="project" value="UniProtKB-KW"/>
</dbReference>